<evidence type="ECO:0000256" key="1">
    <source>
        <dbReference type="SAM" id="SignalP"/>
    </source>
</evidence>
<accession>A0A814EAL5</accession>
<protein>
    <submittedName>
        <fullName evidence="2">Uncharacterized protein</fullName>
    </submittedName>
</protein>
<proteinExistence type="predicted"/>
<feature type="signal peptide" evidence="1">
    <location>
        <begin position="1"/>
        <end position="26"/>
    </location>
</feature>
<organism evidence="2 3">
    <name type="scientific">Adineta ricciae</name>
    <name type="common">Rotifer</name>
    <dbReference type="NCBI Taxonomy" id="249248"/>
    <lineage>
        <taxon>Eukaryota</taxon>
        <taxon>Metazoa</taxon>
        <taxon>Spiralia</taxon>
        <taxon>Gnathifera</taxon>
        <taxon>Rotifera</taxon>
        <taxon>Eurotatoria</taxon>
        <taxon>Bdelloidea</taxon>
        <taxon>Adinetida</taxon>
        <taxon>Adinetidae</taxon>
        <taxon>Adineta</taxon>
    </lineage>
</organism>
<name>A0A814EAL5_ADIRI</name>
<dbReference type="AlphaFoldDB" id="A0A814EAL5"/>
<dbReference type="Proteomes" id="UP000663852">
    <property type="component" value="Unassembled WGS sequence"/>
</dbReference>
<evidence type="ECO:0000313" key="3">
    <source>
        <dbReference type="Proteomes" id="UP000663852"/>
    </source>
</evidence>
<gene>
    <name evidence="2" type="ORF">EDS130_LOCUS13294</name>
</gene>
<keyword evidence="1" id="KW-0732">Signal</keyword>
<dbReference type="OrthoDB" id="10005969at2759"/>
<evidence type="ECO:0000313" key="2">
    <source>
        <dbReference type="EMBL" id="CAF0969480.1"/>
    </source>
</evidence>
<sequence>MFLTRRHYPSISFVIAFFCLISFTNCCNIWKASECPQPPTADDEEIFKYDLYTREQLFQFCDQGKKYAECVNKRLQCCDLKSEHTGALAAFDVGLQQNGWRLGRYCAGLGGTTIIQYKCKTTTLSPLKTTTTTTSTSSTISPCEVEEAGKECNDILEDRLKFDITWSVQEKIQWCKSVTDYIQCAGKHISNCSISEVRDDVEQLSNFMEYIMKQANLNCHGGFYGCEHAITDVRCRLSARKFYSGEAFDSGSAMITSQCWLALSITVIYWWNI</sequence>
<dbReference type="EMBL" id="CAJNOJ010000052">
    <property type="protein sequence ID" value="CAF0969480.1"/>
    <property type="molecule type" value="Genomic_DNA"/>
</dbReference>
<reference evidence="2" key="1">
    <citation type="submission" date="2021-02" db="EMBL/GenBank/DDBJ databases">
        <authorList>
            <person name="Nowell W R."/>
        </authorList>
    </citation>
    <scope>NUCLEOTIDE SEQUENCE</scope>
</reference>
<feature type="chain" id="PRO_5032668544" evidence="1">
    <location>
        <begin position="27"/>
        <end position="273"/>
    </location>
</feature>
<comment type="caution">
    <text evidence="2">The sequence shown here is derived from an EMBL/GenBank/DDBJ whole genome shotgun (WGS) entry which is preliminary data.</text>
</comment>